<dbReference type="Proteomes" id="UP000230002">
    <property type="component" value="Unassembled WGS sequence"/>
</dbReference>
<keyword evidence="1" id="KW-1133">Transmembrane helix</keyword>
<comment type="caution">
    <text evidence="2">The sequence shown here is derived from an EMBL/GenBank/DDBJ whole genome shotgun (WGS) entry which is preliminary data.</text>
</comment>
<keyword evidence="1" id="KW-0472">Membrane</keyword>
<evidence type="ECO:0000313" key="2">
    <source>
        <dbReference type="EMBL" id="PIL23303.1"/>
    </source>
</evidence>
<reference evidence="2 3" key="1">
    <citation type="journal article" date="2015" name="Sci. Rep.">
        <title>Chromosome-level genome map provides insights into diverse defense mechanisms in the medicinal fungus Ganoderma sinense.</title>
        <authorList>
            <person name="Zhu Y."/>
            <person name="Xu J."/>
            <person name="Sun C."/>
            <person name="Zhou S."/>
            <person name="Xu H."/>
            <person name="Nelson D.R."/>
            <person name="Qian J."/>
            <person name="Song J."/>
            <person name="Luo H."/>
            <person name="Xiang L."/>
            <person name="Li Y."/>
            <person name="Xu Z."/>
            <person name="Ji A."/>
            <person name="Wang L."/>
            <person name="Lu S."/>
            <person name="Hayward A."/>
            <person name="Sun W."/>
            <person name="Li X."/>
            <person name="Schwartz D.C."/>
            <person name="Wang Y."/>
            <person name="Chen S."/>
        </authorList>
    </citation>
    <scope>NUCLEOTIDE SEQUENCE [LARGE SCALE GENOMIC DNA]</scope>
    <source>
        <strain evidence="2 3">ZZ0214-1</strain>
    </source>
</reference>
<keyword evidence="3" id="KW-1185">Reference proteome</keyword>
<gene>
    <name evidence="2" type="ORF">GSI_14613</name>
</gene>
<dbReference type="AlphaFoldDB" id="A0A2G8RP83"/>
<keyword evidence="1" id="KW-0812">Transmembrane</keyword>
<feature type="transmembrane region" description="Helical" evidence="1">
    <location>
        <begin position="106"/>
        <end position="131"/>
    </location>
</feature>
<organism evidence="2 3">
    <name type="scientific">Ganoderma sinense ZZ0214-1</name>
    <dbReference type="NCBI Taxonomy" id="1077348"/>
    <lineage>
        <taxon>Eukaryota</taxon>
        <taxon>Fungi</taxon>
        <taxon>Dikarya</taxon>
        <taxon>Basidiomycota</taxon>
        <taxon>Agaricomycotina</taxon>
        <taxon>Agaricomycetes</taxon>
        <taxon>Polyporales</taxon>
        <taxon>Polyporaceae</taxon>
        <taxon>Ganoderma</taxon>
    </lineage>
</organism>
<feature type="transmembrane region" description="Helical" evidence="1">
    <location>
        <begin position="73"/>
        <end position="94"/>
    </location>
</feature>
<feature type="transmembrane region" description="Helical" evidence="1">
    <location>
        <begin position="46"/>
        <end position="67"/>
    </location>
</feature>
<name>A0A2G8RP83_9APHY</name>
<proteinExistence type="predicted"/>
<dbReference type="EMBL" id="AYKW01000068">
    <property type="protein sequence ID" value="PIL23303.1"/>
    <property type="molecule type" value="Genomic_DNA"/>
</dbReference>
<protein>
    <submittedName>
        <fullName evidence="2">Uncharacterized protein</fullName>
    </submittedName>
</protein>
<evidence type="ECO:0000313" key="3">
    <source>
        <dbReference type="Proteomes" id="UP000230002"/>
    </source>
</evidence>
<sequence>MLFTGTVWFVCGAWYSELELLELPSDIGQFSSTNILYTQLGLIKKIFYTINIFLADSLLTYRLFIVWGRSIPLVMVPAMVWLGVVAAGIATVVLTSRPQASFDASYVINIEIAFFCMSVSLNVLCTVLIAWRLLLHRHDVRHLGFTSSKKYTSVLIGVSESAALYSVVGIVCIPLEVLQTPVQFPFNSLVGTLTV</sequence>
<evidence type="ECO:0000256" key="1">
    <source>
        <dbReference type="SAM" id="Phobius"/>
    </source>
</evidence>
<feature type="transmembrane region" description="Helical" evidence="1">
    <location>
        <begin position="151"/>
        <end position="175"/>
    </location>
</feature>
<dbReference type="OrthoDB" id="2796825at2759"/>
<accession>A0A2G8RP83</accession>